<keyword evidence="10" id="KW-0221">Differentiation</keyword>
<keyword evidence="23" id="KW-1185">Reference proteome</keyword>
<keyword evidence="13" id="KW-0472">Membrane</keyword>
<dbReference type="Gene3D" id="1.10.238.10">
    <property type="entry name" value="EF-hand"/>
    <property type="match status" value="1"/>
</dbReference>
<evidence type="ECO:0000256" key="13">
    <source>
        <dbReference type="ARBA" id="ARBA00023136"/>
    </source>
</evidence>
<dbReference type="GeneID" id="113151253"/>
<dbReference type="RefSeq" id="XP_026199966.1">
    <property type="nucleotide sequence ID" value="XM_026344181.1"/>
</dbReference>
<evidence type="ECO:0000259" key="21">
    <source>
        <dbReference type="PROSITE" id="PS50222"/>
    </source>
</evidence>
<dbReference type="FunCoup" id="A0A3Q1HA44">
    <property type="interactions" value="276"/>
</dbReference>
<evidence type="ECO:0000313" key="23">
    <source>
        <dbReference type="Proteomes" id="UP000265040"/>
    </source>
</evidence>
<dbReference type="GO" id="GO:0032587">
    <property type="term" value="C:ruffle membrane"/>
    <property type="evidence" value="ECO:0007669"/>
    <property type="project" value="UniProtKB-SubCell"/>
</dbReference>
<dbReference type="GO" id="GO:0005737">
    <property type="term" value="C:cytoplasm"/>
    <property type="evidence" value="ECO:0007669"/>
    <property type="project" value="UniProtKB-SubCell"/>
</dbReference>
<evidence type="ECO:0000256" key="1">
    <source>
        <dbReference type="ARBA" id="ARBA00004123"/>
    </source>
</evidence>
<dbReference type="AlphaFoldDB" id="A0A3Q1HA44"/>
<evidence type="ECO:0000256" key="9">
    <source>
        <dbReference type="ARBA" id="ARBA00022723"/>
    </source>
</evidence>
<dbReference type="CTD" id="406633"/>
<keyword evidence="20" id="KW-0175">Coiled coil</keyword>
<dbReference type="GO" id="GO:0005634">
    <property type="term" value="C:nucleus"/>
    <property type="evidence" value="ECO:0007669"/>
    <property type="project" value="UniProtKB-SubCell"/>
</dbReference>
<evidence type="ECO:0000256" key="17">
    <source>
        <dbReference type="ARBA" id="ARBA00038164"/>
    </source>
</evidence>
<dbReference type="InterPro" id="IPR011992">
    <property type="entry name" value="EF-hand-dom_pair"/>
</dbReference>
<evidence type="ECO:0000256" key="8">
    <source>
        <dbReference type="ARBA" id="ARBA00022707"/>
    </source>
</evidence>
<dbReference type="OMA" id="MRCGKST"/>
<keyword evidence="11" id="KW-0106">Calcium</keyword>
<protein>
    <recommendedName>
        <fullName evidence="18">Calcineurin B homologous protein 3</fullName>
    </recommendedName>
    <alternativeName>
        <fullName evidence="19">Tescalcin</fullName>
    </alternativeName>
</protein>
<name>A0A3Q1HA44_ANATE</name>
<dbReference type="Proteomes" id="UP000265040">
    <property type="component" value="Chromosome 9"/>
</dbReference>
<evidence type="ECO:0000256" key="2">
    <source>
        <dbReference type="ARBA" id="ARBA00004496"/>
    </source>
</evidence>
<accession>A0A3Q1HA44</accession>
<keyword evidence="14" id="KW-0539">Nucleus</keyword>
<keyword evidence="6" id="KW-1003">Cell membrane</keyword>
<comment type="similarity">
    <text evidence="17">Belongs to the calcineurin regulatory subunit family. CHP subfamily.</text>
</comment>
<evidence type="ECO:0000256" key="12">
    <source>
        <dbReference type="ARBA" id="ARBA00023013"/>
    </source>
</evidence>
<keyword evidence="15" id="KW-0966">Cell projection</keyword>
<dbReference type="PROSITE" id="PS50222">
    <property type="entry name" value="EF_HAND_2"/>
    <property type="match status" value="1"/>
</dbReference>
<evidence type="ECO:0000256" key="4">
    <source>
        <dbReference type="ARBA" id="ARBA00004632"/>
    </source>
</evidence>
<keyword evidence="16" id="KW-0449">Lipoprotein</keyword>
<keyword evidence="12" id="KW-0649">Protein kinase inhibitor</keyword>
<evidence type="ECO:0000256" key="18">
    <source>
        <dbReference type="ARBA" id="ARBA00041032"/>
    </source>
</evidence>
<reference evidence="22" key="1">
    <citation type="submission" date="2021-04" db="EMBL/GenBank/DDBJ databases">
        <authorList>
            <consortium name="Wellcome Sanger Institute Data Sharing"/>
        </authorList>
    </citation>
    <scope>NUCLEOTIDE SEQUENCE [LARGE SCALE GENOMIC DNA]</scope>
</reference>
<evidence type="ECO:0000256" key="20">
    <source>
        <dbReference type="SAM" id="Coils"/>
    </source>
</evidence>
<evidence type="ECO:0000256" key="7">
    <source>
        <dbReference type="ARBA" id="ARBA00022490"/>
    </source>
</evidence>
<dbReference type="InParanoid" id="A0A3Q1HA44"/>
<evidence type="ECO:0000256" key="6">
    <source>
        <dbReference type="ARBA" id="ARBA00022475"/>
    </source>
</evidence>
<evidence type="ECO:0000256" key="10">
    <source>
        <dbReference type="ARBA" id="ARBA00022782"/>
    </source>
</evidence>
<keyword evidence="7" id="KW-0963">Cytoplasm</keyword>
<dbReference type="GO" id="GO:0030154">
    <property type="term" value="P:cell differentiation"/>
    <property type="evidence" value="ECO:0007669"/>
    <property type="project" value="UniProtKB-KW"/>
</dbReference>
<sequence>MGASQTRYQELYHDLMGRTGFSVEQIKNLHYRFQQLSENEDTISRENLESIPGLAYNPIKRQIIEAFFDKRNQHQNESGSYSEIGFEQFVMVMSHFRPAASNMTDAEKEAVRKEKLRFLFNMHDTGHDGTITLQEYRKVVEELLSKSENMEEEVAKDIADAAMLEVASTNVPNMQPDEFYEGITFEHFEQMLKDLEMESRMYIRFLGVDTSTIHCGKSNS</sequence>
<evidence type="ECO:0000256" key="5">
    <source>
        <dbReference type="ARBA" id="ARBA00004635"/>
    </source>
</evidence>
<evidence type="ECO:0000256" key="15">
    <source>
        <dbReference type="ARBA" id="ARBA00023273"/>
    </source>
</evidence>
<evidence type="ECO:0000313" key="22">
    <source>
        <dbReference type="Ensembl" id="ENSATEP00000005352.1"/>
    </source>
</evidence>
<dbReference type="Ensembl" id="ENSATET00000005442.3">
    <property type="protein sequence ID" value="ENSATEP00000005352.1"/>
    <property type="gene ID" value="ENSATEG00000003795.3"/>
</dbReference>
<evidence type="ECO:0000256" key="19">
    <source>
        <dbReference type="ARBA" id="ARBA00042981"/>
    </source>
</evidence>
<dbReference type="STRING" id="64144.ENSATEP00000005352"/>
<feature type="coiled-coil region" evidence="20">
    <location>
        <begin position="133"/>
        <end position="160"/>
    </location>
</feature>
<dbReference type="OrthoDB" id="191686at2759"/>
<dbReference type="GO" id="GO:0030027">
    <property type="term" value="C:lamellipodium"/>
    <property type="evidence" value="ECO:0007669"/>
    <property type="project" value="UniProtKB-SubCell"/>
</dbReference>
<reference evidence="22" key="3">
    <citation type="submission" date="2025-09" db="UniProtKB">
        <authorList>
            <consortium name="Ensembl"/>
        </authorList>
    </citation>
    <scope>IDENTIFICATION</scope>
</reference>
<dbReference type="GO" id="GO:0004860">
    <property type="term" value="F:protein kinase inhibitor activity"/>
    <property type="evidence" value="ECO:0007669"/>
    <property type="project" value="UniProtKB-KW"/>
</dbReference>
<evidence type="ECO:0000256" key="16">
    <source>
        <dbReference type="ARBA" id="ARBA00023288"/>
    </source>
</evidence>
<keyword evidence="9" id="KW-0479">Metal-binding</keyword>
<dbReference type="GeneTree" id="ENSGT00940000155845"/>
<proteinExistence type="inferred from homology"/>
<dbReference type="PANTHER" id="PTHR46823">
    <property type="entry name" value="CALCINEURIN B HOMOLOGOUS PROTEIN 3"/>
    <property type="match status" value="1"/>
</dbReference>
<comment type="subcellular location">
    <subcellularLocation>
        <location evidence="3">Cell projection</location>
        <location evidence="3">Lamellipodium</location>
    </subcellularLocation>
    <subcellularLocation>
        <location evidence="4">Cell projection</location>
        <location evidence="4">Ruffle membrane</location>
    </subcellularLocation>
    <subcellularLocation>
        <location evidence="2">Cytoplasm</location>
    </subcellularLocation>
    <subcellularLocation>
        <location evidence="5">Membrane</location>
        <topology evidence="5">Lipid-anchor</topology>
    </subcellularLocation>
    <subcellularLocation>
        <location evidence="1">Nucleus</location>
    </subcellularLocation>
</comment>
<feature type="domain" description="EF-hand" evidence="21">
    <location>
        <begin position="111"/>
        <end position="146"/>
    </location>
</feature>
<dbReference type="SUPFAM" id="SSF47473">
    <property type="entry name" value="EF-hand"/>
    <property type="match status" value="1"/>
</dbReference>
<evidence type="ECO:0000256" key="11">
    <source>
        <dbReference type="ARBA" id="ARBA00022837"/>
    </source>
</evidence>
<dbReference type="InterPro" id="IPR052490">
    <property type="entry name" value="CHP3"/>
</dbReference>
<keyword evidence="8" id="KW-0519">Myristate</keyword>
<evidence type="ECO:0000256" key="3">
    <source>
        <dbReference type="ARBA" id="ARBA00004510"/>
    </source>
</evidence>
<reference evidence="22" key="2">
    <citation type="submission" date="2025-08" db="UniProtKB">
        <authorList>
            <consortium name="Ensembl"/>
        </authorList>
    </citation>
    <scope>IDENTIFICATION</scope>
</reference>
<dbReference type="GO" id="GO:0005509">
    <property type="term" value="F:calcium ion binding"/>
    <property type="evidence" value="ECO:0007669"/>
    <property type="project" value="InterPro"/>
</dbReference>
<organism evidence="22 23">
    <name type="scientific">Anabas testudineus</name>
    <name type="common">Climbing perch</name>
    <name type="synonym">Anthias testudineus</name>
    <dbReference type="NCBI Taxonomy" id="64144"/>
    <lineage>
        <taxon>Eukaryota</taxon>
        <taxon>Metazoa</taxon>
        <taxon>Chordata</taxon>
        <taxon>Craniata</taxon>
        <taxon>Vertebrata</taxon>
        <taxon>Euteleostomi</taxon>
        <taxon>Actinopterygii</taxon>
        <taxon>Neopterygii</taxon>
        <taxon>Teleostei</taxon>
        <taxon>Neoteleostei</taxon>
        <taxon>Acanthomorphata</taxon>
        <taxon>Anabantaria</taxon>
        <taxon>Anabantiformes</taxon>
        <taxon>Anabantoidei</taxon>
        <taxon>Anabantidae</taxon>
        <taxon>Anabas</taxon>
    </lineage>
</organism>
<evidence type="ECO:0000256" key="14">
    <source>
        <dbReference type="ARBA" id="ARBA00023242"/>
    </source>
</evidence>
<dbReference type="InterPro" id="IPR002048">
    <property type="entry name" value="EF_hand_dom"/>
</dbReference>